<dbReference type="Proteomes" id="UP001431783">
    <property type="component" value="Unassembled WGS sequence"/>
</dbReference>
<accession>A0AAW1V9V6</accession>
<reference evidence="2 3" key="1">
    <citation type="submission" date="2023-03" db="EMBL/GenBank/DDBJ databases">
        <title>Genome insight into feeding habits of ladybird beetles.</title>
        <authorList>
            <person name="Li H.-S."/>
            <person name="Huang Y.-H."/>
            <person name="Pang H."/>
        </authorList>
    </citation>
    <scope>NUCLEOTIDE SEQUENCE [LARGE SCALE GENOMIC DNA]</scope>
    <source>
        <strain evidence="2">SYSU_2023b</strain>
        <tissue evidence="2">Whole body</tissue>
    </source>
</reference>
<sequence>MSWEQEQARLVALLEEIISDNEDNVAVESDASLDEDFIQESDHDSLSEQNILSESEVEEAETEDRQRDDYIGKDKVTKWHKVKGRTAIRTRAHNIITEAPGPKGNAKTCKSPLECFQLFITDDMIAEITSCTNIYIEKISHKYSRQKIATKLMKLK</sequence>
<dbReference type="AlphaFoldDB" id="A0AAW1V9V6"/>
<evidence type="ECO:0000256" key="1">
    <source>
        <dbReference type="SAM" id="MobiDB-lite"/>
    </source>
</evidence>
<comment type="caution">
    <text evidence="2">The sequence shown here is derived from an EMBL/GenBank/DDBJ whole genome shotgun (WGS) entry which is preliminary data.</text>
</comment>
<dbReference type="EMBL" id="JARQZJ010000135">
    <property type="protein sequence ID" value="KAK9892467.1"/>
    <property type="molecule type" value="Genomic_DNA"/>
</dbReference>
<feature type="region of interest" description="Disordered" evidence="1">
    <location>
        <begin position="40"/>
        <end position="68"/>
    </location>
</feature>
<protein>
    <submittedName>
        <fullName evidence="2">Uncharacterized protein</fullName>
    </submittedName>
</protein>
<evidence type="ECO:0000313" key="2">
    <source>
        <dbReference type="EMBL" id="KAK9892467.1"/>
    </source>
</evidence>
<keyword evidence="3" id="KW-1185">Reference proteome</keyword>
<evidence type="ECO:0000313" key="3">
    <source>
        <dbReference type="Proteomes" id="UP001431783"/>
    </source>
</evidence>
<name>A0AAW1V9V6_9CUCU</name>
<gene>
    <name evidence="2" type="ORF">WA026_020458</name>
</gene>
<organism evidence="2 3">
    <name type="scientific">Henosepilachna vigintioctopunctata</name>
    <dbReference type="NCBI Taxonomy" id="420089"/>
    <lineage>
        <taxon>Eukaryota</taxon>
        <taxon>Metazoa</taxon>
        <taxon>Ecdysozoa</taxon>
        <taxon>Arthropoda</taxon>
        <taxon>Hexapoda</taxon>
        <taxon>Insecta</taxon>
        <taxon>Pterygota</taxon>
        <taxon>Neoptera</taxon>
        <taxon>Endopterygota</taxon>
        <taxon>Coleoptera</taxon>
        <taxon>Polyphaga</taxon>
        <taxon>Cucujiformia</taxon>
        <taxon>Coccinelloidea</taxon>
        <taxon>Coccinellidae</taxon>
        <taxon>Epilachninae</taxon>
        <taxon>Epilachnini</taxon>
        <taxon>Henosepilachna</taxon>
    </lineage>
</organism>
<proteinExistence type="predicted"/>